<dbReference type="PANTHER" id="PTHR35897">
    <property type="entry name" value="METHYLTRANSFERASE AUSD"/>
    <property type="match status" value="1"/>
</dbReference>
<dbReference type="InterPro" id="IPR051654">
    <property type="entry name" value="Meroterpenoid_MTases"/>
</dbReference>
<evidence type="ECO:0000259" key="5">
    <source>
        <dbReference type="Pfam" id="PF08241"/>
    </source>
</evidence>
<gene>
    <name evidence="6" type="ORF">AAF712_006806</name>
</gene>
<comment type="pathway">
    <text evidence="1">Secondary metabolite biosynthesis.</text>
</comment>
<evidence type="ECO:0000313" key="7">
    <source>
        <dbReference type="Proteomes" id="UP001437256"/>
    </source>
</evidence>
<comment type="similarity">
    <text evidence="4">Belongs to the class I-like SAM-binding methyltransferase superfamily.</text>
</comment>
<dbReference type="EMBL" id="JBBXMP010000038">
    <property type="protein sequence ID" value="KAL0066181.1"/>
    <property type="molecule type" value="Genomic_DNA"/>
</dbReference>
<accession>A0ABR2ZYQ1</accession>
<organism evidence="6 7">
    <name type="scientific">Marasmius tenuissimus</name>
    <dbReference type="NCBI Taxonomy" id="585030"/>
    <lineage>
        <taxon>Eukaryota</taxon>
        <taxon>Fungi</taxon>
        <taxon>Dikarya</taxon>
        <taxon>Basidiomycota</taxon>
        <taxon>Agaricomycotina</taxon>
        <taxon>Agaricomycetes</taxon>
        <taxon>Agaricomycetidae</taxon>
        <taxon>Agaricales</taxon>
        <taxon>Marasmiineae</taxon>
        <taxon>Marasmiaceae</taxon>
        <taxon>Marasmius</taxon>
    </lineage>
</organism>
<comment type="caution">
    <text evidence="6">The sequence shown here is derived from an EMBL/GenBank/DDBJ whole genome shotgun (WGS) entry which is preliminary data.</text>
</comment>
<sequence>MNTLQSPKKTQASGYLNPSVDPSTLGFLLISLGGGRAVSSSPPSSLTDWDGIGIVTRREEIVNLVTTHRQRLSELLWIAKEECPCWEGFDSPPADSNREWWNVLRFSGRGEDGAKRTIKIWSMESLLSASSSPRPCRLGVLSSRCVHSFATGNILNVYQPQPVSSNLFILEDADFITHMSHLPNSDNVPASLPGVTCDLLLTAVSVYASCEDMVRLISVQLTSKWLTISGAGSNIESFISCLYPSEKFSEAYRRQLSENMISFISDIGRDAQRLKIRLLGELGPLVVPCEPRISFVLDQHSNTGYSGVKFIGRSSWIPAPVGRSLEEPPSTSMPSYTLKVDSTHPVPPSPFSSNSTAHVASLRFASDESQASEWREVFFKSGPGIATELSILPTVQKHFPPHVLQQVCGYDTAREVIIFSRFHGKSLNEVRLELLNNPGSYDPAATSSKREVFRCLVNIELARSRHVMAAQLSTFSTEPELRPGAERGIHRFFHDRLHLNHRMTEFYGGSGSDVSFLQTEGNKRVTVDELMALPLIINGIEYPSLESQFRRAEVILDPAGRHLHRSATAFGLGDGHGGNLMVPANMDSDGLRFIDFEVAGYHHPILDQAKPLYVDAFFGVLYKELVQPGGEYASKINVQWEVAEETINIDYAVQFNLLDRALAVIKLECVLRPLLDRLATEAPTEVESSIELLSAALFTNALLTRNFSKLPAEVFFLNCAVGMTLMHDIKSAFKSFFDWDSWPEETGGVVALRRGHDADHESGFLDGDSLLLLLEALLNQSINETTLEPETVFLKRFEDTLQLHRRFSKDQGESSGAVTRRISTARALGIKIAPHTCIRECIFAEPRIDYHFVYRSILEKARELGTASKRLVDVGCCMGSDIRKLIVDGFDAENILGIDLEKGYYDLGVMLYNEYSKSSFEFREADVLSKDFYRFNPDLESAFDFVHSANVIHLFDAAKQIQFLQIMAFLAKPGGYVWGRQVGLIEDENTETYRQPSGKGARFTPSEFKSLIVDATGWDEEGIDYQSHTVKYTELRDTRKDKQWVLQWSFRVPVDKNLMVRRFAEALVEESCS</sequence>
<dbReference type="InterPro" id="IPR029063">
    <property type="entry name" value="SAM-dependent_MTases_sf"/>
</dbReference>
<evidence type="ECO:0000256" key="1">
    <source>
        <dbReference type="ARBA" id="ARBA00005179"/>
    </source>
</evidence>
<keyword evidence="2" id="KW-0808">Transferase</keyword>
<evidence type="ECO:0000256" key="3">
    <source>
        <dbReference type="ARBA" id="ARBA00022691"/>
    </source>
</evidence>
<dbReference type="Pfam" id="PF08241">
    <property type="entry name" value="Methyltransf_11"/>
    <property type="match status" value="1"/>
</dbReference>
<evidence type="ECO:0000256" key="4">
    <source>
        <dbReference type="ARBA" id="ARBA00038314"/>
    </source>
</evidence>
<evidence type="ECO:0000256" key="2">
    <source>
        <dbReference type="ARBA" id="ARBA00022679"/>
    </source>
</evidence>
<dbReference type="Proteomes" id="UP001437256">
    <property type="component" value="Unassembled WGS sequence"/>
</dbReference>
<dbReference type="CDD" id="cd02440">
    <property type="entry name" value="AdoMet_MTases"/>
    <property type="match status" value="1"/>
</dbReference>
<proteinExistence type="inferred from homology"/>
<keyword evidence="7" id="KW-1185">Reference proteome</keyword>
<keyword evidence="3" id="KW-0949">S-adenosyl-L-methionine</keyword>
<evidence type="ECO:0000313" key="6">
    <source>
        <dbReference type="EMBL" id="KAL0066181.1"/>
    </source>
</evidence>
<protein>
    <recommendedName>
        <fullName evidence="5">Methyltransferase type 11 domain-containing protein</fullName>
    </recommendedName>
</protein>
<dbReference type="PANTHER" id="PTHR35897:SF1">
    <property type="entry name" value="METHYLTRANSFERASE AUSD"/>
    <property type="match status" value="1"/>
</dbReference>
<feature type="domain" description="Methyltransferase type 11" evidence="5">
    <location>
        <begin position="872"/>
        <end position="977"/>
    </location>
</feature>
<name>A0ABR2ZYQ1_9AGAR</name>
<reference evidence="6 7" key="1">
    <citation type="submission" date="2024-05" db="EMBL/GenBank/DDBJ databases">
        <title>A draft genome resource for the thread blight pathogen Marasmius tenuissimus strain MS-2.</title>
        <authorList>
            <person name="Yulfo-Soto G.E."/>
            <person name="Baruah I.K."/>
            <person name="Amoako-Attah I."/>
            <person name="Bukari Y."/>
            <person name="Meinhardt L.W."/>
            <person name="Bailey B.A."/>
            <person name="Cohen S.P."/>
        </authorList>
    </citation>
    <scope>NUCLEOTIDE SEQUENCE [LARGE SCALE GENOMIC DNA]</scope>
    <source>
        <strain evidence="6 7">MS-2</strain>
    </source>
</reference>
<dbReference type="SUPFAM" id="SSF53335">
    <property type="entry name" value="S-adenosyl-L-methionine-dependent methyltransferases"/>
    <property type="match status" value="1"/>
</dbReference>
<dbReference type="Gene3D" id="3.40.50.150">
    <property type="entry name" value="Vaccinia Virus protein VP39"/>
    <property type="match status" value="1"/>
</dbReference>
<dbReference type="InterPro" id="IPR013216">
    <property type="entry name" value="Methyltransf_11"/>
</dbReference>